<dbReference type="EMBL" id="KI395307">
    <property type="protein sequence ID" value="ERM98602.1"/>
    <property type="molecule type" value="Genomic_DNA"/>
</dbReference>
<accession>W1NRT9</accession>
<dbReference type="HOGENOM" id="CLU_2625295_0_0_1"/>
<dbReference type="Gramene" id="ERM98602">
    <property type="protein sequence ID" value="ERM98602"/>
    <property type="gene ID" value="AMTR_s00109p00066080"/>
</dbReference>
<proteinExistence type="predicted"/>
<name>W1NRT9_AMBTC</name>
<dbReference type="AlphaFoldDB" id="W1NRT9"/>
<evidence type="ECO:0000313" key="1">
    <source>
        <dbReference type="EMBL" id="ERM98602.1"/>
    </source>
</evidence>
<reference evidence="2" key="1">
    <citation type="journal article" date="2013" name="Science">
        <title>The Amborella genome and the evolution of flowering plants.</title>
        <authorList>
            <consortium name="Amborella Genome Project"/>
        </authorList>
    </citation>
    <scope>NUCLEOTIDE SEQUENCE [LARGE SCALE GENOMIC DNA]</scope>
</reference>
<sequence>MDVRAMASLFPICHKIFAKVIEFQRIENWDAAFVRFDQTSLFQLDLGFWIRSIKYRVIICLKGSMIISRAGFCSWNGG</sequence>
<protein>
    <submittedName>
        <fullName evidence="1">Uncharacterized protein</fullName>
    </submittedName>
</protein>
<dbReference type="Proteomes" id="UP000017836">
    <property type="component" value="Unassembled WGS sequence"/>
</dbReference>
<organism evidence="1 2">
    <name type="scientific">Amborella trichopoda</name>
    <dbReference type="NCBI Taxonomy" id="13333"/>
    <lineage>
        <taxon>Eukaryota</taxon>
        <taxon>Viridiplantae</taxon>
        <taxon>Streptophyta</taxon>
        <taxon>Embryophyta</taxon>
        <taxon>Tracheophyta</taxon>
        <taxon>Spermatophyta</taxon>
        <taxon>Magnoliopsida</taxon>
        <taxon>Amborellales</taxon>
        <taxon>Amborellaceae</taxon>
        <taxon>Amborella</taxon>
    </lineage>
</organism>
<keyword evidence="2" id="KW-1185">Reference proteome</keyword>
<evidence type="ECO:0000313" key="2">
    <source>
        <dbReference type="Proteomes" id="UP000017836"/>
    </source>
</evidence>
<gene>
    <name evidence="1" type="ORF">AMTR_s00109p00066080</name>
</gene>